<dbReference type="Gene3D" id="3.40.50.150">
    <property type="entry name" value="Vaccinia Virus protein VP39"/>
    <property type="match status" value="1"/>
</dbReference>
<feature type="compositionally biased region" description="Low complexity" evidence="3">
    <location>
        <begin position="66"/>
        <end position="88"/>
    </location>
</feature>
<dbReference type="GO" id="GO:0008757">
    <property type="term" value="F:S-adenosylmethionine-dependent methyltransferase activity"/>
    <property type="evidence" value="ECO:0007669"/>
    <property type="project" value="InterPro"/>
</dbReference>
<comment type="caution">
    <text evidence="5">The sequence shown here is derived from an EMBL/GenBank/DDBJ whole genome shotgun (WGS) entry which is preliminary data.</text>
</comment>
<evidence type="ECO:0000256" key="2">
    <source>
        <dbReference type="ARBA" id="ARBA00049400"/>
    </source>
</evidence>
<gene>
    <name evidence="5" type="ORF">K490DRAFT_22714</name>
</gene>
<protein>
    <recommendedName>
        <fullName evidence="1">tRNA(Phe) (4-demethylwyosine(37)-C(7)) aminocarboxypropyltransferase</fullName>
        <ecNumber evidence="1">2.5.1.114</ecNumber>
    </recommendedName>
</protein>
<reference evidence="5" key="1">
    <citation type="journal article" date="2020" name="Stud. Mycol.">
        <title>101 Dothideomycetes genomes: a test case for predicting lifestyles and emergence of pathogens.</title>
        <authorList>
            <person name="Haridas S."/>
            <person name="Albert R."/>
            <person name="Binder M."/>
            <person name="Bloem J."/>
            <person name="Labutti K."/>
            <person name="Salamov A."/>
            <person name="Andreopoulos B."/>
            <person name="Baker S."/>
            <person name="Barry K."/>
            <person name="Bills G."/>
            <person name="Bluhm B."/>
            <person name="Cannon C."/>
            <person name="Castanera R."/>
            <person name="Culley D."/>
            <person name="Daum C."/>
            <person name="Ezra D."/>
            <person name="Gonzalez J."/>
            <person name="Henrissat B."/>
            <person name="Kuo A."/>
            <person name="Liang C."/>
            <person name="Lipzen A."/>
            <person name="Lutzoni F."/>
            <person name="Magnuson J."/>
            <person name="Mondo S."/>
            <person name="Nolan M."/>
            <person name="Ohm R."/>
            <person name="Pangilinan J."/>
            <person name="Park H.-J."/>
            <person name="Ramirez L."/>
            <person name="Alfaro M."/>
            <person name="Sun H."/>
            <person name="Tritt A."/>
            <person name="Yoshinaga Y."/>
            <person name="Zwiers L.-H."/>
            <person name="Turgeon B."/>
            <person name="Goodwin S."/>
            <person name="Spatafora J."/>
            <person name="Crous P."/>
            <person name="Grigoriev I."/>
        </authorList>
    </citation>
    <scope>NUCLEOTIDE SEQUENCE</scope>
    <source>
        <strain evidence="5">CBS 121410</strain>
    </source>
</reference>
<feature type="domain" description="SAM-dependent methyltransferase TRM5/TYW2-type" evidence="4">
    <location>
        <begin position="44"/>
        <end position="380"/>
    </location>
</feature>
<dbReference type="GO" id="GO:0031591">
    <property type="term" value="P:wybutosine biosynthetic process"/>
    <property type="evidence" value="ECO:0007669"/>
    <property type="project" value="InterPro"/>
</dbReference>
<evidence type="ECO:0000313" key="6">
    <source>
        <dbReference type="Proteomes" id="UP000799776"/>
    </source>
</evidence>
<dbReference type="InterPro" id="IPR030382">
    <property type="entry name" value="MeTrfase_TRM5/TYW2"/>
</dbReference>
<dbReference type="InterPro" id="IPR026274">
    <property type="entry name" value="tRNA_wybutosine_synth_prot_2"/>
</dbReference>
<dbReference type="Proteomes" id="UP000799776">
    <property type="component" value="Unassembled WGS sequence"/>
</dbReference>
<sequence>LLSTLPTTYTIYGPLLLLPPQAFKSEPWQNLLKSLSQASISAFYEQIATTLNITHIAINAPIAAQTSPSSNSASTSSESSTTTTTTTTIHSNILRHPTSLTPLHGPFGPPPTPRLLTTPTPSDFSAAFWTHCRQNNIHQSWAPLYTMFSRGNIAEKSRLLRLPSVALAVEQGKESGKGSAAVDLYAGIGYFAFCYRKAGVRRVVGWELNPWSVEGFRRGAGGNGWGVCVVEGGDGGEEVGEGVQGQEGVDVRKEDEAAASEADFIIFRESNVHASARIRHLRSRLPPIRHVNCGLLPTSRGSWETAIEAVDPVLGGWIHLHENLAIVEIEEKAEEIVGEVDQIMGRLRGDGERGGAKLEHVERVKTYAPGVMHCVLDIHI</sequence>
<dbReference type="GO" id="GO:0005737">
    <property type="term" value="C:cytoplasm"/>
    <property type="evidence" value="ECO:0007669"/>
    <property type="project" value="TreeGrafter"/>
</dbReference>
<dbReference type="GO" id="GO:0102522">
    <property type="term" value="F:tRNA 4-demethylwyosine alpha-amino-alpha-carboxypropyltransferase activity"/>
    <property type="evidence" value="ECO:0007669"/>
    <property type="project" value="UniProtKB-EC"/>
</dbReference>
<comment type="catalytic activity">
    <reaction evidence="2">
        <text>4-demethylwyosine(37) in tRNA(Phe) + S-adenosyl-L-methionine = 4-demethyl-7-[(3S)-3-amino-3-carboxypropyl]wyosine(37) in tRNA(Phe) + S-methyl-5'-thioadenosine + H(+)</text>
        <dbReference type="Rhea" id="RHEA:36355"/>
        <dbReference type="Rhea" id="RHEA-COMP:10164"/>
        <dbReference type="Rhea" id="RHEA-COMP:10378"/>
        <dbReference type="ChEBI" id="CHEBI:15378"/>
        <dbReference type="ChEBI" id="CHEBI:17509"/>
        <dbReference type="ChEBI" id="CHEBI:59789"/>
        <dbReference type="ChEBI" id="CHEBI:64315"/>
        <dbReference type="ChEBI" id="CHEBI:73550"/>
        <dbReference type="EC" id="2.5.1.114"/>
    </reaction>
</comment>
<name>A0A9P4LT15_9PEZI</name>
<dbReference type="SUPFAM" id="SSF53335">
    <property type="entry name" value="S-adenosyl-L-methionine-dependent methyltransferases"/>
    <property type="match status" value="1"/>
</dbReference>
<evidence type="ECO:0000256" key="1">
    <source>
        <dbReference type="ARBA" id="ARBA00012265"/>
    </source>
</evidence>
<dbReference type="InterPro" id="IPR029063">
    <property type="entry name" value="SAM-dependent_MTases_sf"/>
</dbReference>
<feature type="non-terminal residue" evidence="5">
    <location>
        <position position="1"/>
    </location>
</feature>
<dbReference type="PIRSF" id="PIRSF038972">
    <property type="entry name" value="Trm12"/>
    <property type="match status" value="1"/>
</dbReference>
<evidence type="ECO:0000313" key="5">
    <source>
        <dbReference type="EMBL" id="KAF2083297.1"/>
    </source>
</evidence>
<dbReference type="GO" id="GO:0030488">
    <property type="term" value="P:tRNA methylation"/>
    <property type="evidence" value="ECO:0007669"/>
    <property type="project" value="TreeGrafter"/>
</dbReference>
<dbReference type="GO" id="GO:0008175">
    <property type="term" value="F:tRNA methyltransferase activity"/>
    <property type="evidence" value="ECO:0007669"/>
    <property type="project" value="TreeGrafter"/>
</dbReference>
<evidence type="ECO:0000259" key="4">
    <source>
        <dbReference type="PROSITE" id="PS51684"/>
    </source>
</evidence>
<evidence type="ECO:0000256" key="3">
    <source>
        <dbReference type="SAM" id="MobiDB-lite"/>
    </source>
</evidence>
<keyword evidence="6" id="KW-1185">Reference proteome</keyword>
<accession>A0A9P4LT15</accession>
<feature type="region of interest" description="Disordered" evidence="3">
    <location>
        <begin position="65"/>
        <end position="88"/>
    </location>
</feature>
<dbReference type="EC" id="2.5.1.114" evidence="1"/>
<dbReference type="PANTHER" id="PTHR23245:SF25">
    <property type="entry name" value="TRNA WYBUTOSINE-SYNTHESIZING PROTEIN 2 HOMOLOG"/>
    <property type="match status" value="1"/>
</dbReference>
<dbReference type="AlphaFoldDB" id="A0A9P4LT15"/>
<dbReference type="PANTHER" id="PTHR23245">
    <property type="entry name" value="TRNA METHYLTRANSFERASE"/>
    <property type="match status" value="1"/>
</dbReference>
<feature type="non-terminal residue" evidence="5">
    <location>
        <position position="380"/>
    </location>
</feature>
<dbReference type="OrthoDB" id="2387925at2759"/>
<proteinExistence type="predicted"/>
<organism evidence="5 6">
    <name type="scientific">Saccharata proteae CBS 121410</name>
    <dbReference type="NCBI Taxonomy" id="1314787"/>
    <lineage>
        <taxon>Eukaryota</taxon>
        <taxon>Fungi</taxon>
        <taxon>Dikarya</taxon>
        <taxon>Ascomycota</taxon>
        <taxon>Pezizomycotina</taxon>
        <taxon>Dothideomycetes</taxon>
        <taxon>Dothideomycetes incertae sedis</taxon>
        <taxon>Botryosphaeriales</taxon>
        <taxon>Saccharataceae</taxon>
        <taxon>Saccharata</taxon>
    </lineage>
</organism>
<dbReference type="EMBL" id="ML978808">
    <property type="protein sequence ID" value="KAF2083297.1"/>
    <property type="molecule type" value="Genomic_DNA"/>
</dbReference>
<dbReference type="PROSITE" id="PS51684">
    <property type="entry name" value="SAM_MT_TRM5_TYW2"/>
    <property type="match status" value="1"/>
</dbReference>